<comment type="caution">
    <text evidence="11">Lacks conserved residue(s) required for the propagation of feature annotation.</text>
</comment>
<comment type="subunit">
    <text evidence="9 11">Homodimer. Heterotetramer of two MnmE and two MnmG subunits.</text>
</comment>
<evidence type="ECO:0000256" key="10">
    <source>
        <dbReference type="ARBA" id="ARBA00031800"/>
    </source>
</evidence>
<organism evidence="13 14">
    <name type="scientific">Candidatus Borkfalkia avistercoris</name>
    <dbReference type="NCBI Taxonomy" id="2838504"/>
    <lineage>
        <taxon>Bacteria</taxon>
        <taxon>Bacillati</taxon>
        <taxon>Bacillota</taxon>
        <taxon>Clostridia</taxon>
        <taxon>Christensenellales</taxon>
        <taxon>Christensenellaceae</taxon>
        <taxon>Candidatus Borkfalkia</taxon>
    </lineage>
</organism>
<keyword evidence="8 11" id="KW-0520">NAD</keyword>
<dbReference type="PROSITE" id="PS01280">
    <property type="entry name" value="GIDA_1"/>
    <property type="match status" value="1"/>
</dbReference>
<dbReference type="AlphaFoldDB" id="A0A9D2CZL1"/>
<dbReference type="InterPro" id="IPR040131">
    <property type="entry name" value="MnmG_N"/>
</dbReference>
<keyword evidence="7 11" id="KW-0274">FAD</keyword>
<evidence type="ECO:0000256" key="6">
    <source>
        <dbReference type="ARBA" id="ARBA00022694"/>
    </source>
</evidence>
<dbReference type="NCBIfam" id="TIGR00136">
    <property type="entry name" value="mnmG_gidA"/>
    <property type="match status" value="1"/>
</dbReference>
<dbReference type="InterPro" id="IPR044920">
    <property type="entry name" value="MnmG_C_subdom_sf"/>
</dbReference>
<evidence type="ECO:0000256" key="3">
    <source>
        <dbReference type="ARBA" id="ARBA00007653"/>
    </source>
</evidence>
<dbReference type="FunFam" id="1.10.150.570:FF:000001">
    <property type="entry name" value="tRNA uridine 5-carboxymethylaminomethyl modification enzyme MnmG"/>
    <property type="match status" value="1"/>
</dbReference>
<keyword evidence="6 11" id="KW-0819">tRNA processing</keyword>
<sequence>MDNIFYTTEYDAVVVGAGHAGVEAALALARTGIKTVMLTLNLDSIAFMACNPSIGGTAKGHLVREIDALGGEMGVNADKTALQIRMLNTGKGAAVQSLRSQSDKHAYHARMKQVLENTKNLSILQGEAAEILVENGKVSGVKTAVGEVISAKAVVLATGVYLKGEVIAGEYKQSSGPNGFAPANLLTQNLIDLGFNVRRFKTGTPARVDGRTIDYSKLEIQRGETDIYPFSFLSKRVPQKQKPCYLTYTNQKTHEIIRANLHRSPLYSGVIKGTGPRYCPSIEDKVVRFADKERHQIFLEPECAGSNEVYVQGMSSSLPHDVQREMYRSIEGLENVKIMRYAYAIEYDCIDTLDVYPTLEFKKIENLYTAGQINGTSGYEEAAAQGLIAGLNASLKLRGQPSVVLRRDQAYIGVLIDDLVTKGTNEPYRMMTSRAEHRIQLRQDNADFRLTEIGYRAGLATKRRYTRMLARKKQVEEILGELNGRVSPKEAEGFMREHGFDTLFGGLSYADMIRRSIDPQDIIEHFGILKGRSRADIETAVIDVKYEGYIRRGLEQIEKAKALEDKKLPTDIDYEKIDGLRLEARQKLNKIRPENLGQAGRISGVNPADIAVLMVYLSLTHKK</sequence>
<dbReference type="PRINTS" id="PR00411">
    <property type="entry name" value="PNDRDTASEI"/>
</dbReference>
<dbReference type="SMART" id="SM01228">
    <property type="entry name" value="GIDA_assoc_3"/>
    <property type="match status" value="1"/>
</dbReference>
<reference evidence="13" key="2">
    <citation type="submission" date="2021-04" db="EMBL/GenBank/DDBJ databases">
        <authorList>
            <person name="Gilroy R."/>
        </authorList>
    </citation>
    <scope>NUCLEOTIDE SEQUENCE</scope>
    <source>
        <strain evidence="13">CHK187-5294</strain>
    </source>
</reference>
<keyword evidence="11" id="KW-0963">Cytoplasm</keyword>
<dbReference type="Pfam" id="PF21680">
    <property type="entry name" value="GIDA_C_1st"/>
    <property type="match status" value="1"/>
</dbReference>
<comment type="subcellular location">
    <subcellularLocation>
        <location evidence="11">Cytoplasm</location>
    </subcellularLocation>
</comment>
<keyword evidence="5 11" id="KW-0285">Flavoprotein</keyword>
<feature type="domain" description="tRNA uridine 5-carboxymethylaminomethyl modification enzyme C-terminal subdomain" evidence="12">
    <location>
        <begin position="544"/>
        <end position="615"/>
    </location>
</feature>
<dbReference type="InterPro" id="IPR002218">
    <property type="entry name" value="MnmG-rel"/>
</dbReference>
<dbReference type="Gene3D" id="1.10.10.1800">
    <property type="entry name" value="tRNA uridine 5-carboxymethylaminomethyl modification enzyme MnmG/GidA"/>
    <property type="match status" value="1"/>
</dbReference>
<accession>A0A9D2CZL1</accession>
<dbReference type="EMBL" id="DXCL01000029">
    <property type="protein sequence ID" value="HIZ03744.1"/>
    <property type="molecule type" value="Genomic_DNA"/>
</dbReference>
<evidence type="ECO:0000256" key="8">
    <source>
        <dbReference type="ARBA" id="ARBA00023027"/>
    </source>
</evidence>
<evidence type="ECO:0000256" key="4">
    <source>
        <dbReference type="ARBA" id="ARBA00020461"/>
    </source>
</evidence>
<dbReference type="SUPFAM" id="SSF51905">
    <property type="entry name" value="FAD/NAD(P)-binding domain"/>
    <property type="match status" value="1"/>
</dbReference>
<evidence type="ECO:0000259" key="12">
    <source>
        <dbReference type="SMART" id="SM01228"/>
    </source>
</evidence>
<dbReference type="GO" id="GO:0002098">
    <property type="term" value="P:tRNA wobble uridine modification"/>
    <property type="evidence" value="ECO:0007669"/>
    <property type="project" value="InterPro"/>
</dbReference>
<dbReference type="GO" id="GO:0030488">
    <property type="term" value="P:tRNA methylation"/>
    <property type="evidence" value="ECO:0007669"/>
    <property type="project" value="TreeGrafter"/>
</dbReference>
<evidence type="ECO:0000256" key="9">
    <source>
        <dbReference type="ARBA" id="ARBA00025948"/>
    </source>
</evidence>
<dbReference type="InterPro" id="IPR004416">
    <property type="entry name" value="MnmG"/>
</dbReference>
<dbReference type="InterPro" id="IPR047001">
    <property type="entry name" value="MnmG_C_subdom"/>
</dbReference>
<dbReference type="Gene3D" id="3.50.50.60">
    <property type="entry name" value="FAD/NAD(P)-binding domain"/>
    <property type="match status" value="2"/>
</dbReference>
<evidence type="ECO:0000256" key="11">
    <source>
        <dbReference type="HAMAP-Rule" id="MF_00129"/>
    </source>
</evidence>
<dbReference type="GO" id="GO:0050660">
    <property type="term" value="F:flavin adenine dinucleotide binding"/>
    <property type="evidence" value="ECO:0007669"/>
    <property type="project" value="UniProtKB-UniRule"/>
</dbReference>
<comment type="cofactor">
    <cofactor evidence="1 11">
        <name>FAD</name>
        <dbReference type="ChEBI" id="CHEBI:57692"/>
    </cofactor>
</comment>
<dbReference type="PANTHER" id="PTHR11806:SF0">
    <property type="entry name" value="PROTEIN MTO1 HOMOLOG, MITOCHONDRIAL"/>
    <property type="match status" value="1"/>
</dbReference>
<dbReference type="GO" id="GO:0005829">
    <property type="term" value="C:cytosol"/>
    <property type="evidence" value="ECO:0007669"/>
    <property type="project" value="TreeGrafter"/>
</dbReference>
<evidence type="ECO:0000256" key="2">
    <source>
        <dbReference type="ARBA" id="ARBA00003717"/>
    </source>
</evidence>
<dbReference type="InterPro" id="IPR020595">
    <property type="entry name" value="MnmG-rel_CS"/>
</dbReference>
<dbReference type="PANTHER" id="PTHR11806">
    <property type="entry name" value="GLUCOSE INHIBITED DIVISION PROTEIN A"/>
    <property type="match status" value="1"/>
</dbReference>
<dbReference type="HAMAP" id="MF_00129">
    <property type="entry name" value="MnmG_GidA"/>
    <property type="match status" value="1"/>
</dbReference>
<name>A0A9D2CZL1_9FIRM</name>
<gene>
    <name evidence="11 13" type="primary">mnmG</name>
    <name evidence="11" type="synonym">gidA</name>
    <name evidence="13" type="ORF">H9727_05605</name>
</gene>
<proteinExistence type="inferred from homology"/>
<evidence type="ECO:0000256" key="7">
    <source>
        <dbReference type="ARBA" id="ARBA00022827"/>
    </source>
</evidence>
<dbReference type="InterPro" id="IPR049312">
    <property type="entry name" value="GIDA_C_N"/>
</dbReference>
<feature type="binding site" evidence="11">
    <location>
        <begin position="16"/>
        <end position="21"/>
    </location>
    <ligand>
        <name>FAD</name>
        <dbReference type="ChEBI" id="CHEBI:57692"/>
    </ligand>
</feature>
<dbReference type="FunFam" id="3.50.50.60:FF:000002">
    <property type="entry name" value="tRNA uridine 5-carboxymethylaminomethyl modification enzyme MnmG"/>
    <property type="match status" value="1"/>
</dbReference>
<dbReference type="Pfam" id="PF01134">
    <property type="entry name" value="GIDA"/>
    <property type="match status" value="1"/>
</dbReference>
<dbReference type="Proteomes" id="UP000824132">
    <property type="component" value="Unassembled WGS sequence"/>
</dbReference>
<evidence type="ECO:0000313" key="13">
    <source>
        <dbReference type="EMBL" id="HIZ03744.1"/>
    </source>
</evidence>
<dbReference type="InterPro" id="IPR036188">
    <property type="entry name" value="FAD/NAD-bd_sf"/>
</dbReference>
<reference evidence="13" key="1">
    <citation type="journal article" date="2021" name="PeerJ">
        <title>Extensive microbial diversity within the chicken gut microbiome revealed by metagenomics and culture.</title>
        <authorList>
            <person name="Gilroy R."/>
            <person name="Ravi A."/>
            <person name="Getino M."/>
            <person name="Pursley I."/>
            <person name="Horton D.L."/>
            <person name="Alikhan N.F."/>
            <person name="Baker D."/>
            <person name="Gharbi K."/>
            <person name="Hall N."/>
            <person name="Watson M."/>
            <person name="Adriaenssens E.M."/>
            <person name="Foster-Nyarko E."/>
            <person name="Jarju S."/>
            <person name="Secka A."/>
            <person name="Antonio M."/>
            <person name="Oren A."/>
            <person name="Chaudhuri R.R."/>
            <person name="La Ragione R."/>
            <person name="Hildebrand F."/>
            <person name="Pallen M.J."/>
        </authorList>
    </citation>
    <scope>NUCLEOTIDE SEQUENCE</scope>
    <source>
        <strain evidence="13">CHK187-5294</strain>
    </source>
</reference>
<dbReference type="InterPro" id="IPR026904">
    <property type="entry name" value="MnmG_C"/>
</dbReference>
<evidence type="ECO:0000313" key="14">
    <source>
        <dbReference type="Proteomes" id="UP000824132"/>
    </source>
</evidence>
<dbReference type="Gene3D" id="1.10.150.570">
    <property type="entry name" value="GidA associated domain, C-terminal subdomain"/>
    <property type="match status" value="1"/>
</dbReference>
<dbReference type="PROSITE" id="PS01281">
    <property type="entry name" value="GIDA_2"/>
    <property type="match status" value="1"/>
</dbReference>
<protein>
    <recommendedName>
        <fullName evidence="4 11">tRNA uridine 5-carboxymethylaminomethyl modification enzyme MnmG</fullName>
    </recommendedName>
    <alternativeName>
        <fullName evidence="10 11">Glucose-inhibited division protein A</fullName>
    </alternativeName>
</protein>
<feature type="binding site" evidence="11">
    <location>
        <begin position="275"/>
        <end position="289"/>
    </location>
    <ligand>
        <name>NAD(+)</name>
        <dbReference type="ChEBI" id="CHEBI:57540"/>
    </ligand>
</feature>
<comment type="caution">
    <text evidence="13">The sequence shown here is derived from an EMBL/GenBank/DDBJ whole genome shotgun (WGS) entry which is preliminary data.</text>
</comment>
<comment type="function">
    <text evidence="2 11">NAD-binding protein involved in the addition of a carboxymethylaminomethyl (cmnm) group at the wobble position (U34) of certain tRNAs, forming tRNA-cmnm(5)s(2)U34.</text>
</comment>
<comment type="similarity">
    <text evidence="3 11">Belongs to the MnmG family.</text>
</comment>
<evidence type="ECO:0000256" key="5">
    <source>
        <dbReference type="ARBA" id="ARBA00022630"/>
    </source>
</evidence>
<dbReference type="Pfam" id="PF13932">
    <property type="entry name" value="SAM_GIDA_C"/>
    <property type="match status" value="1"/>
</dbReference>
<evidence type="ECO:0000256" key="1">
    <source>
        <dbReference type="ARBA" id="ARBA00001974"/>
    </source>
</evidence>